<dbReference type="WBParaSite" id="ACAC_0000012901-mRNA-1">
    <property type="protein sequence ID" value="ACAC_0000012901-mRNA-1"/>
    <property type="gene ID" value="ACAC_0000012901"/>
</dbReference>
<dbReference type="GO" id="GO:0005886">
    <property type="term" value="C:plasma membrane"/>
    <property type="evidence" value="ECO:0007669"/>
    <property type="project" value="TreeGrafter"/>
</dbReference>
<protein>
    <submittedName>
        <fullName evidence="3">PhoLip_ATPase_N domain-containing protein</fullName>
    </submittedName>
</protein>
<evidence type="ECO:0000313" key="2">
    <source>
        <dbReference type="Proteomes" id="UP000035642"/>
    </source>
</evidence>
<feature type="transmembrane region" description="Helical" evidence="1">
    <location>
        <begin position="34"/>
        <end position="53"/>
    </location>
</feature>
<proteinExistence type="predicted"/>
<dbReference type="PANTHER" id="PTHR24092:SF218">
    <property type="entry name" value="PHOSPHOLIPID-TRANSPORTING ATPASE"/>
    <property type="match status" value="1"/>
</dbReference>
<keyword evidence="2" id="KW-1185">Reference proteome</keyword>
<keyword evidence="1" id="KW-0472">Membrane</keyword>
<keyword evidence="1" id="KW-1133">Transmembrane helix</keyword>
<organism evidence="2 3">
    <name type="scientific">Angiostrongylus cantonensis</name>
    <name type="common">Rat lungworm</name>
    <dbReference type="NCBI Taxonomy" id="6313"/>
    <lineage>
        <taxon>Eukaryota</taxon>
        <taxon>Metazoa</taxon>
        <taxon>Ecdysozoa</taxon>
        <taxon>Nematoda</taxon>
        <taxon>Chromadorea</taxon>
        <taxon>Rhabditida</taxon>
        <taxon>Rhabditina</taxon>
        <taxon>Rhabditomorpha</taxon>
        <taxon>Strongyloidea</taxon>
        <taxon>Metastrongylidae</taxon>
        <taxon>Angiostrongylus</taxon>
    </lineage>
</organism>
<dbReference type="GO" id="GO:0045332">
    <property type="term" value="P:phospholipid translocation"/>
    <property type="evidence" value="ECO:0007669"/>
    <property type="project" value="TreeGrafter"/>
</dbReference>
<evidence type="ECO:0000256" key="1">
    <source>
        <dbReference type="SAM" id="Phobius"/>
    </source>
</evidence>
<keyword evidence="1" id="KW-0812">Transmembrane</keyword>
<dbReference type="AlphaFoldDB" id="A0A0K0CSY2"/>
<reference evidence="3" key="2">
    <citation type="submission" date="2017-02" db="UniProtKB">
        <authorList>
            <consortium name="WormBaseParasite"/>
        </authorList>
    </citation>
    <scope>IDENTIFICATION</scope>
</reference>
<name>A0A0K0CSY2_ANGCA</name>
<dbReference type="PANTHER" id="PTHR24092">
    <property type="entry name" value="PROBABLE PHOSPHOLIPID-TRANSPORTING ATPASE"/>
    <property type="match status" value="1"/>
</dbReference>
<evidence type="ECO:0000313" key="3">
    <source>
        <dbReference type="WBParaSite" id="ACAC_0000012901-mRNA-1"/>
    </source>
</evidence>
<dbReference type="Proteomes" id="UP000035642">
    <property type="component" value="Unassembled WGS sequence"/>
</dbReference>
<dbReference type="STRING" id="6313.A0A0K0CSY2"/>
<accession>A0A0K0CSY2</accession>
<reference evidence="2" key="1">
    <citation type="submission" date="2012-09" db="EMBL/GenBank/DDBJ databases">
        <authorList>
            <person name="Martin A.A."/>
        </authorList>
    </citation>
    <scope>NUCLEOTIDE SEQUENCE</scope>
</reference>
<sequence length="84" mass="10133">MRSFSKPYDVPFLTWSERPGGSTFRPSFESFWNFWSFIIVLQVLIPISLYVSIEFIKVGQVWLISQDRNMYYEKVDKRLQCRQV</sequence>
<dbReference type="GO" id="GO:0140326">
    <property type="term" value="F:ATPase-coupled intramembrane lipid transporter activity"/>
    <property type="evidence" value="ECO:0007669"/>
    <property type="project" value="TreeGrafter"/>
</dbReference>